<feature type="compositionally biased region" description="Acidic residues" evidence="10">
    <location>
        <begin position="1267"/>
        <end position="1279"/>
    </location>
</feature>
<keyword evidence="8" id="KW-0325">Glycoprotein</keyword>
<dbReference type="GO" id="GO:0004252">
    <property type="term" value="F:serine-type endopeptidase activity"/>
    <property type="evidence" value="ECO:0007669"/>
    <property type="project" value="TreeGrafter"/>
</dbReference>
<feature type="disulfide bond" evidence="9">
    <location>
        <begin position="95"/>
        <end position="105"/>
    </location>
</feature>
<evidence type="ECO:0000256" key="11">
    <source>
        <dbReference type="SAM" id="Phobius"/>
    </source>
</evidence>
<dbReference type="Proteomes" id="UP000515145">
    <property type="component" value="Chromosome 7"/>
</dbReference>
<dbReference type="SUPFAM" id="SSF56487">
    <property type="entry name" value="SRCR-like"/>
    <property type="match status" value="9"/>
</dbReference>
<feature type="chain" id="PRO_5027694705" evidence="12">
    <location>
        <begin position="21"/>
        <end position="1279"/>
    </location>
</feature>
<name>A0A6P7IC92_9TELE</name>
<dbReference type="OrthoDB" id="8934573at2759"/>
<keyword evidence="15" id="KW-0675">Receptor</keyword>
<feature type="disulfide bond" evidence="9">
    <location>
        <begin position="570"/>
        <end position="580"/>
    </location>
</feature>
<reference evidence="15" key="1">
    <citation type="submission" date="2025-08" db="UniProtKB">
        <authorList>
            <consortium name="RefSeq"/>
        </authorList>
    </citation>
    <scope>IDENTIFICATION</scope>
</reference>
<comment type="subcellular location">
    <subcellularLocation>
        <location evidence="1">Membrane</location>
        <topology evidence="1">Single-pass membrane protein</topology>
    </subcellularLocation>
</comment>
<dbReference type="SMART" id="SM00202">
    <property type="entry name" value="SR"/>
    <property type="match status" value="5"/>
</dbReference>
<evidence type="ECO:0000256" key="6">
    <source>
        <dbReference type="ARBA" id="ARBA00023136"/>
    </source>
</evidence>
<keyword evidence="3 12" id="KW-0732">Signal</keyword>
<dbReference type="InParanoid" id="A0A6P7IC92"/>
<feature type="domain" description="SRCR" evidence="13">
    <location>
        <begin position="131"/>
        <end position="226"/>
    </location>
</feature>
<accession>A0A6P7IC92</accession>
<evidence type="ECO:0000256" key="12">
    <source>
        <dbReference type="SAM" id="SignalP"/>
    </source>
</evidence>
<feature type="disulfide bond" evidence="9">
    <location>
        <begin position="367"/>
        <end position="377"/>
    </location>
</feature>
<gene>
    <name evidence="15" type="primary">LOC114438619</name>
</gene>
<feature type="domain" description="SRCR" evidence="13">
    <location>
        <begin position="915"/>
        <end position="997"/>
    </location>
</feature>
<organism evidence="14 15">
    <name type="scientific">Parambassis ranga</name>
    <name type="common">Indian glassy fish</name>
    <dbReference type="NCBI Taxonomy" id="210632"/>
    <lineage>
        <taxon>Eukaryota</taxon>
        <taxon>Metazoa</taxon>
        <taxon>Chordata</taxon>
        <taxon>Craniata</taxon>
        <taxon>Vertebrata</taxon>
        <taxon>Euteleostomi</taxon>
        <taxon>Actinopterygii</taxon>
        <taxon>Neopterygii</taxon>
        <taxon>Teleostei</taxon>
        <taxon>Neoteleostei</taxon>
        <taxon>Acanthomorphata</taxon>
        <taxon>Ovalentaria</taxon>
        <taxon>Ambassidae</taxon>
        <taxon>Parambassis</taxon>
    </lineage>
</organism>
<comment type="caution">
    <text evidence="9">Lacks conserved residue(s) required for the propagation of feature annotation.</text>
</comment>
<dbReference type="PRINTS" id="PR00258">
    <property type="entry name" value="SPERACTRCPTR"/>
</dbReference>
<feature type="domain" description="SRCR" evidence="13">
    <location>
        <begin position="504"/>
        <end position="599"/>
    </location>
</feature>
<sequence>MMWSRLLLLFLLAHIELVNLQGTHRLTLKGGDSPCHGYVEILHNKKPGYIGDKFWSGNTEAVVCKSTHCGKPVEQTTENMCRLMNKTVWLNELQCKGNESSLDQCLNPGWGISHYQKPTVKKIKCSREINITLVGYRCAGVVQYKADEETGYFCHENWAKDQADLVCQSLGCGAAEKIPDENWRDYKEMTNYMKTDCSNISQPNHVWQCVTGKAPTCRYPASVICKKFKRLQLRGNQSNVCSGRLEEWEKNDWTPVKISSHSDMNCRQMDCGSASSGHNVNFNGSAIQLHCSDEVKVVLRDKGKDSRCYGTVYIQKNNKLQPVCASSTWGRKEAEMVCRELNCGSVVQFTSVGATSGQTVIMGDVNCSGKESSLWHCPANRAKTLQCQKYPYLICSDSVNAKLVDGPGRCAGRLEIMHEGQWKRVHGDKWDDKISNIICSQLKCGNARTENPEKFMAGSGDFLTVTCSSVQKSNISECQIDKLQSSIQRDNKRAVGITCEEHKVVFLNGSCSGIVGIEEGGETYWLSGSNETWNKNTADTVCQQMHCGEAKNHTFIPSGGMMVWDKSYNCSSSGNDLFECDNATLPFDYNTTIAHVICTEKIEMSLTKGCYGHVNFSVQGESGGVCSDAWTDKKSKMVCEQLKCGEQVLSPLFKVDNYRILLKSVHTVQKINTLTQSNLVKMGDSRTSCEPAYVVCSASVKTRLTDSRDKCSGNVEIQYQGSWVPVCADDNTQNTICKELGCGKRNKTLDYFGPIPLSSVTVQCPQGAGSLNACTVSEKSPYCDLIGLRCSDWRTIALESDNTCSGEVIVYSEGKRHPVSSDGWTASEAQQLCKDMNCGKFKSLNVLKPPMKNEICSLWPKNFSCADVQHESIWDCEKNTPPAHNKKLYVECDYKPKITLSEGCSGVLKIDNIPVCNENGKQWKHEDSHKLCQELNCGNAIDESLEQKATQQSYHVQCDDHHYRLGQCKRVIGNYNSALVSIYCYHSLKFKTTKTCGGELQVLYHNVWKNVSEQSSIGDNFKEKLCQSINCSGVDPDMKPNRNKQVFLDFDLKCRDEVKDVRYCVEKRKQPVQSFPAELYCQGYVPDIVKPPVPPPKNLVSIIIGVGLLLVLVALIIVFVRFFLRKGKKSSRMLPGKDVFEEFESGDYEAVENNEIPSTFRSEADFISENDAPSASSLPYDDIDEATEAQPLNPPGVMAAASRDSYMNDDGLDENADGVTYEGEDPQENYDDIEAGPVTTQTKAEVHDSPSITPKGDSAAAPPDLVQGDDDYLVPGEDG</sequence>
<evidence type="ECO:0000313" key="14">
    <source>
        <dbReference type="Proteomes" id="UP000515145"/>
    </source>
</evidence>
<evidence type="ECO:0000256" key="7">
    <source>
        <dbReference type="ARBA" id="ARBA00023157"/>
    </source>
</evidence>
<proteinExistence type="predicted"/>
<dbReference type="PROSITE" id="PS50287">
    <property type="entry name" value="SRCR_2"/>
    <property type="match status" value="9"/>
</dbReference>
<feature type="disulfide bond" evidence="9">
    <location>
        <begin position="958"/>
        <end position="968"/>
    </location>
</feature>
<feature type="signal peptide" evidence="12">
    <location>
        <begin position="1"/>
        <end position="20"/>
    </location>
</feature>
<dbReference type="FunFam" id="3.10.250.10:FF:000016">
    <property type="entry name" value="Scavenger receptor cysteine-rich protein type 12"/>
    <property type="match status" value="2"/>
</dbReference>
<evidence type="ECO:0000259" key="13">
    <source>
        <dbReference type="PROSITE" id="PS50287"/>
    </source>
</evidence>
<evidence type="ECO:0000256" key="5">
    <source>
        <dbReference type="ARBA" id="ARBA00022989"/>
    </source>
</evidence>
<dbReference type="RefSeq" id="XP_028265910.1">
    <property type="nucleotide sequence ID" value="XM_028410109.1"/>
</dbReference>
<dbReference type="PANTHER" id="PTHR48071:SF25">
    <property type="entry name" value="SCAVENGER RECEPTOR CYSTEINE-RICH TYPE 1 PROTEIN M160-LIKE ISOFORM X1"/>
    <property type="match status" value="1"/>
</dbReference>
<feature type="domain" description="SRCR" evidence="13">
    <location>
        <begin position="600"/>
        <end position="697"/>
    </location>
</feature>
<dbReference type="Gene3D" id="3.10.250.10">
    <property type="entry name" value="SRCR-like domain"/>
    <property type="match status" value="8"/>
</dbReference>
<feature type="domain" description="SRCR" evidence="13">
    <location>
        <begin position="702"/>
        <end position="791"/>
    </location>
</feature>
<evidence type="ECO:0000256" key="9">
    <source>
        <dbReference type="PROSITE-ProRule" id="PRU00196"/>
    </source>
</evidence>
<feature type="compositionally biased region" description="Acidic residues" evidence="10">
    <location>
        <begin position="1210"/>
        <end position="1234"/>
    </location>
</feature>
<keyword evidence="6 11" id="KW-0472">Membrane</keyword>
<evidence type="ECO:0000313" key="15">
    <source>
        <dbReference type="RefSeq" id="XP_028265910.1"/>
    </source>
</evidence>
<keyword evidence="7 9" id="KW-1015">Disulfide bond</keyword>
<feature type="disulfide bond" evidence="9">
    <location>
        <begin position="764"/>
        <end position="774"/>
    </location>
</feature>
<dbReference type="InterPro" id="IPR036772">
    <property type="entry name" value="SRCR-like_dom_sf"/>
</dbReference>
<dbReference type="GO" id="GO:0005615">
    <property type="term" value="C:extracellular space"/>
    <property type="evidence" value="ECO:0007669"/>
    <property type="project" value="TreeGrafter"/>
</dbReference>
<dbReference type="Pfam" id="PF00530">
    <property type="entry name" value="SRCR"/>
    <property type="match status" value="8"/>
</dbReference>
<feature type="region of interest" description="Disordered" evidence="10">
    <location>
        <begin position="1186"/>
        <end position="1279"/>
    </location>
</feature>
<dbReference type="GO" id="GO:0031638">
    <property type="term" value="P:zymogen activation"/>
    <property type="evidence" value="ECO:0007669"/>
    <property type="project" value="TreeGrafter"/>
</dbReference>
<keyword evidence="2 11" id="KW-0812">Transmembrane</keyword>
<protein>
    <submittedName>
        <fullName evidence="15">Scavenger receptor cysteine-rich type 1 protein M160</fullName>
    </submittedName>
</protein>
<dbReference type="GO" id="GO:0005886">
    <property type="term" value="C:plasma membrane"/>
    <property type="evidence" value="ECO:0007669"/>
    <property type="project" value="TreeGrafter"/>
</dbReference>
<evidence type="ECO:0000256" key="8">
    <source>
        <dbReference type="ARBA" id="ARBA00023180"/>
    </source>
</evidence>
<feature type="domain" description="SRCR" evidence="13">
    <location>
        <begin position="26"/>
        <end position="139"/>
    </location>
</feature>
<feature type="transmembrane region" description="Helical" evidence="11">
    <location>
        <begin position="1099"/>
        <end position="1124"/>
    </location>
</feature>
<dbReference type="InterPro" id="IPR001190">
    <property type="entry name" value="SRCR"/>
</dbReference>
<feature type="domain" description="SRCR" evidence="13">
    <location>
        <begin position="401"/>
        <end position="500"/>
    </location>
</feature>
<feature type="domain" description="SRCR" evidence="13">
    <location>
        <begin position="299"/>
        <end position="396"/>
    </location>
</feature>
<evidence type="ECO:0000256" key="2">
    <source>
        <dbReference type="ARBA" id="ARBA00022692"/>
    </source>
</evidence>
<dbReference type="AlphaFoldDB" id="A0A6P7IC92"/>
<keyword evidence="14" id="KW-1185">Reference proteome</keyword>
<dbReference type="GeneID" id="114438619"/>
<evidence type="ECO:0000256" key="4">
    <source>
        <dbReference type="ARBA" id="ARBA00022737"/>
    </source>
</evidence>
<evidence type="ECO:0000256" key="3">
    <source>
        <dbReference type="ARBA" id="ARBA00022729"/>
    </source>
</evidence>
<keyword evidence="4" id="KW-0677">Repeat</keyword>
<evidence type="ECO:0000256" key="1">
    <source>
        <dbReference type="ARBA" id="ARBA00004167"/>
    </source>
</evidence>
<keyword evidence="5 11" id="KW-1133">Transmembrane helix</keyword>
<dbReference type="PANTHER" id="PTHR48071">
    <property type="entry name" value="SRCR DOMAIN-CONTAINING PROTEIN"/>
    <property type="match status" value="1"/>
</dbReference>
<evidence type="ECO:0000256" key="10">
    <source>
        <dbReference type="SAM" id="MobiDB-lite"/>
    </source>
</evidence>
<feature type="domain" description="SRCR" evidence="13">
    <location>
        <begin position="793"/>
        <end position="905"/>
    </location>
</feature>